<dbReference type="GO" id="GO:0007156">
    <property type="term" value="P:homophilic cell adhesion via plasma membrane adhesion molecules"/>
    <property type="evidence" value="ECO:0007669"/>
    <property type="project" value="InterPro"/>
</dbReference>
<dbReference type="RefSeq" id="WP_062300566.1">
    <property type="nucleotide sequence ID" value="NZ_LRPB01000010.1"/>
</dbReference>
<reference evidence="4 5" key="1">
    <citation type="submission" date="2016-01" db="EMBL/GenBank/DDBJ databases">
        <title>Genome sequencing of Roseivirga seohaensis SW-152.</title>
        <authorList>
            <person name="Selvaratnam C."/>
            <person name="Thevarajoo S."/>
            <person name="Goh K.M."/>
            <person name="Ee R."/>
            <person name="Chan K.-G."/>
            <person name="Chong C.S."/>
        </authorList>
    </citation>
    <scope>NUCLEOTIDE SEQUENCE [LARGE SCALE GENOMIC DNA]</scope>
    <source>
        <strain evidence="4 5">SW-152</strain>
    </source>
</reference>
<dbReference type="GO" id="GO:0005509">
    <property type="term" value="F:calcium ion binding"/>
    <property type="evidence" value="ECO:0007669"/>
    <property type="project" value="InterPro"/>
</dbReference>
<dbReference type="SUPFAM" id="SSF49313">
    <property type="entry name" value="Cadherin-like"/>
    <property type="match status" value="3"/>
</dbReference>
<dbReference type="InterPro" id="IPR002126">
    <property type="entry name" value="Cadherin-like_dom"/>
</dbReference>
<feature type="domain" description="Cadherin" evidence="3">
    <location>
        <begin position="142"/>
        <end position="246"/>
    </location>
</feature>
<protein>
    <recommendedName>
        <fullName evidence="3">Cadherin domain-containing protein</fullName>
    </recommendedName>
</protein>
<dbReference type="PROSITE" id="PS51125">
    <property type="entry name" value="NHL"/>
    <property type="match status" value="4"/>
</dbReference>
<feature type="non-terminal residue" evidence="4">
    <location>
        <position position="1"/>
    </location>
</feature>
<dbReference type="Gene3D" id="2.120.10.30">
    <property type="entry name" value="TolB, C-terminal domain"/>
    <property type="match status" value="8"/>
</dbReference>
<feature type="domain" description="Cadherin" evidence="3">
    <location>
        <begin position="251"/>
        <end position="353"/>
    </location>
</feature>
<evidence type="ECO:0000259" key="3">
    <source>
        <dbReference type="PROSITE" id="PS50268"/>
    </source>
</evidence>
<dbReference type="CDD" id="cd14953">
    <property type="entry name" value="NHL_like_1"/>
    <property type="match status" value="2"/>
</dbReference>
<dbReference type="PROSITE" id="PS50268">
    <property type="entry name" value="CADHERIN_2"/>
    <property type="match status" value="4"/>
</dbReference>
<sequence length="1542" mass="164206">VEGFLDGSGQSAMFFEPKALDFDSYDNLYVADWGNNRVRKITSSGDVTTIAGNGQWDYSDGNALEAGIWGPIGLTVDSNDNVYVSTSLNRIRKITLEEDFLLSGTANPSDGIVDIVLQAEDTKNGVKEQAFSIKVDITSPVFNSPANYKLNENIPITSYAYAAGVNDETQVTFSLGNAHDESLFNMNGQYTNAVYFNKSPDFENPHDSDGDNVYVIELIATDEAENSTSLLVNLTVKNLNENDPIITSDGGGESASVSVEENSTLITKVVAGGIEEGFDIYYTKSGPDSYYILLNSTTGELTFRLNPDFEFPVDSNKDNVYEVTITAQEGDRTDSQTILINVTDAFESKAPVFVSEPIISVNSDQFYEYSIITDDPDNDKVELSLESGPDWLELKNDKLQVTTFAGSGRGNIEGQRLVAEFDGPIDIVMDANGNFYVLEENIRRVRKIGTNGGVTTLAGSGSIGSTNGNGEIASFRSPNGLVMDDSGNLYVADTGNGLIRKVTPSGEVSTFAGSGNNSYADGNGTSASFVFPSGITIDDVGNIYVADHLDHRIRKITPSGDVSTIAGSGNYGFSNGIGVEATFNGPIDLAIDSHGNIFVLDQYNYRIRKITSEGVVSSFAGSGLSKIEDGTGAQASFKALSGITIDANNVIYVSDAHSIRKISPEGVVSTIAGSEYGTFLDGIGTNTNFSSPGGLTVAPDGAIYVADRNTHRIRKIAQTSSLSGIPLGITGDFEVELKASDSDDGSNTQSFTITVIDIIPPVFTSSTSSTFVENGTGIAYTITATDANDVTYSLGVGNDEGLFDLVGDAVTFKTIPDFEAPTDGNTDNAYVVRVKASDGVNEVSQLVTISVTDTDETPVIISTPVTSVKESIQYVYGISIESLSNVSYTLEAETLPDWMTLIGKNAVTKYAGSGEVGQDNGALLSATFNIPLGITRDEDDNLYVTDLFNHVIRKVSNSGHVSTIAGTGAIGYVDGTASEATFNEPSSIVIDSHGNLYVADRENHAVRKISLSGEVSTFAGNGQRGYMDGQGTSAQFSRPTELAIDSNDNIYVTDQSNYRVRKISPEGVVSTIAGNGDSGYVDGDGTIARFSQLTGITVGLNGNIYVSDYDNHRIRKINPQGNVSTLAGSSTRSVIDGLGAEAAFYSPFGMAIDENFNIYITDQRYVRKITPDGQVTTIAGSDQNGNTDGEGLNASFNEPHGVVIDSKGDLFITESSNNFIRRVSLKDHTLVGNPLNKVGIHNVSLKSRNSNGETDVQSFSVEVLDATPPVFTSASTATFTENEIGTVYTINATDYSSITYALGASNDEGLFDVNETTGEVTFKVSPDFENPQDSDTNNSYVLEVLAIDALDNSANFTVTISVTNADNEAPVFTSTPVTEVNENELYEYFVEVSDPDKDAVSLTLEEGPEWLNLSKDSNNMVSTLAGSGDNSTVDGIGQEASFSFLTRLSIDNNGDLYLGELGSKTIRKVSPNGNVTTLSVVSDGTRINGTLSESSFGEPNKILIDDSSGIKYVLDGSIIRKIDTEGNVSDFAGSGFFGNVDG</sequence>
<dbReference type="PANTHER" id="PTHR13833">
    <property type="match status" value="1"/>
</dbReference>
<dbReference type="InterPro" id="IPR015919">
    <property type="entry name" value="Cadherin-like_sf"/>
</dbReference>
<feature type="repeat" description="NHL" evidence="2">
    <location>
        <begin position="677"/>
        <end position="719"/>
    </location>
</feature>
<dbReference type="Gene3D" id="2.60.40.60">
    <property type="entry name" value="Cadherins"/>
    <property type="match status" value="3"/>
</dbReference>
<feature type="repeat" description="NHL" evidence="2">
    <location>
        <begin position="1035"/>
        <end position="1066"/>
    </location>
</feature>
<dbReference type="Pfam" id="PF01436">
    <property type="entry name" value="NHL"/>
    <property type="match status" value="4"/>
</dbReference>
<gene>
    <name evidence="4" type="ORF">AWW67_18195</name>
</gene>
<evidence type="ECO:0000256" key="2">
    <source>
        <dbReference type="PROSITE-ProRule" id="PRU00504"/>
    </source>
</evidence>
<dbReference type="Proteomes" id="UP000075663">
    <property type="component" value="Unassembled WGS sequence"/>
</dbReference>
<proteinExistence type="predicted"/>
<dbReference type="PANTHER" id="PTHR13833:SF71">
    <property type="entry name" value="NHL DOMAIN-CONTAINING PROTEIN"/>
    <property type="match status" value="1"/>
</dbReference>
<dbReference type="GO" id="GO:0016020">
    <property type="term" value="C:membrane"/>
    <property type="evidence" value="ECO:0007669"/>
    <property type="project" value="InterPro"/>
</dbReference>
<feature type="domain" description="Cadherin" evidence="3">
    <location>
        <begin position="1255"/>
        <end position="1372"/>
    </location>
</feature>
<feature type="non-terminal residue" evidence="4">
    <location>
        <position position="1542"/>
    </location>
</feature>
<feature type="domain" description="Cadherin" evidence="3">
    <location>
        <begin position="737"/>
        <end position="866"/>
    </location>
</feature>
<comment type="caution">
    <text evidence="4">The sequence shown here is derived from an EMBL/GenBank/DDBJ whole genome shotgun (WGS) entry which is preliminary data.</text>
</comment>
<dbReference type="InterPro" id="IPR011042">
    <property type="entry name" value="6-blade_b-propeller_TolB-like"/>
</dbReference>
<keyword evidence="1" id="KW-0677">Repeat</keyword>
<dbReference type="InterPro" id="IPR056822">
    <property type="entry name" value="TEN_NHL"/>
</dbReference>
<feature type="repeat" description="NHL" evidence="2">
    <location>
        <begin position="982"/>
        <end position="1012"/>
    </location>
</feature>
<dbReference type="CDD" id="cd11304">
    <property type="entry name" value="Cadherin_repeat"/>
    <property type="match status" value="2"/>
</dbReference>
<dbReference type="Pfam" id="PF25021">
    <property type="entry name" value="TEN_NHL"/>
    <property type="match status" value="1"/>
</dbReference>
<dbReference type="EMBL" id="LRPB01000010">
    <property type="protein sequence ID" value="KYG84861.1"/>
    <property type="molecule type" value="Genomic_DNA"/>
</dbReference>
<organism evidence="4 5">
    <name type="scientific">Roseivirga seohaensis</name>
    <dbReference type="NCBI Taxonomy" id="1914963"/>
    <lineage>
        <taxon>Bacteria</taxon>
        <taxon>Pseudomonadati</taxon>
        <taxon>Bacteroidota</taxon>
        <taxon>Cytophagia</taxon>
        <taxon>Cytophagales</taxon>
        <taxon>Roseivirgaceae</taxon>
        <taxon>Roseivirga</taxon>
    </lineage>
</organism>
<dbReference type="SUPFAM" id="SSF101898">
    <property type="entry name" value="NHL repeat"/>
    <property type="match status" value="4"/>
</dbReference>
<accession>A0A150Y1M1</accession>
<dbReference type="SMART" id="SM00112">
    <property type="entry name" value="CA"/>
    <property type="match status" value="4"/>
</dbReference>
<evidence type="ECO:0000313" key="5">
    <source>
        <dbReference type="Proteomes" id="UP000075663"/>
    </source>
</evidence>
<name>A0A150Y1M1_9BACT</name>
<evidence type="ECO:0000313" key="4">
    <source>
        <dbReference type="EMBL" id="KYG84861.1"/>
    </source>
</evidence>
<dbReference type="InterPro" id="IPR001258">
    <property type="entry name" value="NHL_repeat"/>
</dbReference>
<evidence type="ECO:0000256" key="1">
    <source>
        <dbReference type="ARBA" id="ARBA00022737"/>
    </source>
</evidence>
<dbReference type="STRING" id="1914963.AWW67_18195"/>
<feature type="repeat" description="NHL" evidence="2">
    <location>
        <begin position="583"/>
        <end position="613"/>
    </location>
</feature>